<organism evidence="2 3">
    <name type="scientific">Funneliformis mosseae</name>
    <name type="common">Endomycorrhizal fungus</name>
    <name type="synonym">Glomus mosseae</name>
    <dbReference type="NCBI Taxonomy" id="27381"/>
    <lineage>
        <taxon>Eukaryota</taxon>
        <taxon>Fungi</taxon>
        <taxon>Fungi incertae sedis</taxon>
        <taxon>Mucoromycota</taxon>
        <taxon>Glomeromycotina</taxon>
        <taxon>Glomeromycetes</taxon>
        <taxon>Glomerales</taxon>
        <taxon>Glomeraceae</taxon>
        <taxon>Funneliformis</taxon>
    </lineage>
</organism>
<evidence type="ECO:0000256" key="1">
    <source>
        <dbReference type="SAM" id="Coils"/>
    </source>
</evidence>
<proteinExistence type="predicted"/>
<dbReference type="AlphaFoldDB" id="A0A9N9DAQ6"/>
<name>A0A9N9DAQ6_FUNMO</name>
<accession>A0A9N9DAQ6</accession>
<sequence length="109" mass="13053">MDLNNNTNKTLENLKNRIKELEQGKKKSDDENRLLHTFLLNEIGSKELDNLRILLAGQKLTEILAELEERRQEVHNLNFDLKIMREEFSKLRSQFKDLEKEVKMRKEET</sequence>
<evidence type="ECO:0000313" key="3">
    <source>
        <dbReference type="Proteomes" id="UP000789375"/>
    </source>
</evidence>
<keyword evidence="3" id="KW-1185">Reference proteome</keyword>
<reference evidence="2" key="1">
    <citation type="submission" date="2021-06" db="EMBL/GenBank/DDBJ databases">
        <authorList>
            <person name="Kallberg Y."/>
            <person name="Tangrot J."/>
            <person name="Rosling A."/>
        </authorList>
    </citation>
    <scope>NUCLEOTIDE SEQUENCE</scope>
    <source>
        <strain evidence="2">87-6 pot B 2015</strain>
    </source>
</reference>
<feature type="coiled-coil region" evidence="1">
    <location>
        <begin position="57"/>
        <end position="108"/>
    </location>
</feature>
<keyword evidence="1" id="KW-0175">Coiled coil</keyword>
<gene>
    <name evidence="2" type="ORF">FMOSSE_LOCUS10545</name>
</gene>
<evidence type="ECO:0000313" key="2">
    <source>
        <dbReference type="EMBL" id="CAG8632168.1"/>
    </source>
</evidence>
<feature type="coiled-coil region" evidence="1">
    <location>
        <begin position="4"/>
        <end position="31"/>
    </location>
</feature>
<comment type="caution">
    <text evidence="2">The sequence shown here is derived from an EMBL/GenBank/DDBJ whole genome shotgun (WGS) entry which is preliminary data.</text>
</comment>
<dbReference type="EMBL" id="CAJVPP010003547">
    <property type="protein sequence ID" value="CAG8632168.1"/>
    <property type="molecule type" value="Genomic_DNA"/>
</dbReference>
<protein>
    <submittedName>
        <fullName evidence="2">5462_t:CDS:1</fullName>
    </submittedName>
</protein>
<dbReference type="Proteomes" id="UP000789375">
    <property type="component" value="Unassembled WGS sequence"/>
</dbReference>